<feature type="compositionally biased region" description="Acidic residues" evidence="1">
    <location>
        <begin position="33"/>
        <end position="42"/>
    </location>
</feature>
<evidence type="ECO:0000313" key="3">
    <source>
        <dbReference type="Proteomes" id="UP001279734"/>
    </source>
</evidence>
<dbReference type="EMBL" id="BSYO01000003">
    <property type="protein sequence ID" value="GMH02415.1"/>
    <property type="molecule type" value="Genomic_DNA"/>
</dbReference>
<dbReference type="Proteomes" id="UP001279734">
    <property type="component" value="Unassembled WGS sequence"/>
</dbReference>
<organism evidence="2 3">
    <name type="scientific">Nepenthes gracilis</name>
    <name type="common">Slender pitcher plant</name>
    <dbReference type="NCBI Taxonomy" id="150966"/>
    <lineage>
        <taxon>Eukaryota</taxon>
        <taxon>Viridiplantae</taxon>
        <taxon>Streptophyta</taxon>
        <taxon>Embryophyta</taxon>
        <taxon>Tracheophyta</taxon>
        <taxon>Spermatophyta</taxon>
        <taxon>Magnoliopsida</taxon>
        <taxon>eudicotyledons</taxon>
        <taxon>Gunneridae</taxon>
        <taxon>Pentapetalae</taxon>
        <taxon>Caryophyllales</taxon>
        <taxon>Nepenthaceae</taxon>
        <taxon>Nepenthes</taxon>
    </lineage>
</organism>
<sequence>MVLLLSDHCAQWILCSDSAKVSSLEIVSSVEDLGSEEEDDDPVGSASSYRCPGVSLPQVTEQWRSASANSRPV</sequence>
<comment type="caution">
    <text evidence="2">The sequence shown here is derived from an EMBL/GenBank/DDBJ whole genome shotgun (WGS) entry which is preliminary data.</text>
</comment>
<proteinExistence type="predicted"/>
<name>A0AAD3XF00_NEPGR</name>
<evidence type="ECO:0000256" key="1">
    <source>
        <dbReference type="SAM" id="MobiDB-lite"/>
    </source>
</evidence>
<reference evidence="2" key="1">
    <citation type="submission" date="2023-05" db="EMBL/GenBank/DDBJ databases">
        <title>Nepenthes gracilis genome sequencing.</title>
        <authorList>
            <person name="Fukushima K."/>
        </authorList>
    </citation>
    <scope>NUCLEOTIDE SEQUENCE</scope>
    <source>
        <strain evidence="2">SING2019-196</strain>
    </source>
</reference>
<evidence type="ECO:0000313" key="2">
    <source>
        <dbReference type="EMBL" id="GMH02415.1"/>
    </source>
</evidence>
<gene>
    <name evidence="2" type="ORF">Nepgr_004254</name>
</gene>
<accession>A0AAD3XF00</accession>
<keyword evidence="3" id="KW-1185">Reference proteome</keyword>
<dbReference type="AlphaFoldDB" id="A0AAD3XF00"/>
<feature type="region of interest" description="Disordered" evidence="1">
    <location>
        <begin position="32"/>
        <end position="52"/>
    </location>
</feature>
<protein>
    <submittedName>
        <fullName evidence="2">Uncharacterized protein</fullName>
    </submittedName>
</protein>